<name>A0AB33ILW6_9BACT</name>
<gene>
    <name evidence="2" type="ORF">GTC17253_02500</name>
</gene>
<reference evidence="2" key="1">
    <citation type="submission" date="2024-07" db="EMBL/GenBank/DDBJ databases">
        <title>Complete genome sequence of Prevotella sp. YM-2024 GTC17253.</title>
        <authorList>
            <person name="Hayashi M."/>
            <person name="Muto Y."/>
            <person name="Tanaka K."/>
            <person name="Niwa H."/>
        </authorList>
    </citation>
    <scope>NUCLEOTIDE SEQUENCE</scope>
    <source>
        <strain evidence="2">GTC17253</strain>
    </source>
</reference>
<protein>
    <submittedName>
        <fullName evidence="2">Uncharacterized protein</fullName>
    </submittedName>
</protein>
<feature type="signal peptide" evidence="1">
    <location>
        <begin position="1"/>
        <end position="19"/>
    </location>
</feature>
<sequence length="157" mass="18155">MKRFVTLCLFGLLCIFSNAQTPRSIDVPLLETDQEKENYLKQLVKNKRNLIGQPASEVYKALKADGFPIRHMSTSTVGPWSQPDGIEYMTGVICFDKTIKEIEATNTAFLVTIELGLWVNDVDFWQNLPKHNWMEYIQKRTGNDIIQDISYVKMRLH</sequence>
<evidence type="ECO:0000313" key="2">
    <source>
        <dbReference type="EMBL" id="BFO70284.1"/>
    </source>
</evidence>
<keyword evidence="1" id="KW-0732">Signal</keyword>
<organism evidence="2">
    <name type="scientific">Prevotella sp. GTC17253</name>
    <dbReference type="NCBI Taxonomy" id="3236793"/>
    <lineage>
        <taxon>Bacteria</taxon>
        <taxon>Pseudomonadati</taxon>
        <taxon>Bacteroidota</taxon>
        <taxon>Bacteroidia</taxon>
        <taxon>Bacteroidales</taxon>
        <taxon>Prevotellaceae</taxon>
        <taxon>Prevotella</taxon>
    </lineage>
</organism>
<accession>A0AB33ILW6</accession>
<dbReference type="AlphaFoldDB" id="A0AB33ILW6"/>
<feature type="chain" id="PRO_5044266084" evidence="1">
    <location>
        <begin position="20"/>
        <end position="157"/>
    </location>
</feature>
<dbReference type="EMBL" id="AP035785">
    <property type="protein sequence ID" value="BFO70284.1"/>
    <property type="molecule type" value="Genomic_DNA"/>
</dbReference>
<proteinExistence type="predicted"/>
<evidence type="ECO:0000256" key="1">
    <source>
        <dbReference type="SAM" id="SignalP"/>
    </source>
</evidence>